<evidence type="ECO:0000313" key="8">
    <source>
        <dbReference type="Proteomes" id="UP000054383"/>
    </source>
</evidence>
<dbReference type="Pfam" id="PF00107">
    <property type="entry name" value="ADH_zinc_N"/>
    <property type="match status" value="1"/>
</dbReference>
<keyword evidence="4" id="KW-0560">Oxidoreductase</keyword>
<reference evidence="7 8" key="1">
    <citation type="submission" date="2015-04" db="EMBL/GenBank/DDBJ databases">
        <authorList>
            <person name="Syromyatnikov M.Y."/>
            <person name="Popov V.N."/>
        </authorList>
    </citation>
    <scope>NUCLEOTIDE SEQUENCE [LARGE SCALE GENOMIC DNA]</scope>
    <source>
        <strain evidence="7">WF-38-12</strain>
    </source>
</reference>
<dbReference type="InterPro" id="IPR013154">
    <property type="entry name" value="ADH-like_N"/>
</dbReference>
<dbReference type="OMA" id="CRNQKQY"/>
<dbReference type="Proteomes" id="UP000054383">
    <property type="component" value="Unassembled WGS sequence"/>
</dbReference>
<dbReference type="SUPFAM" id="SSF51735">
    <property type="entry name" value="NAD(P)-binding Rossmann-fold domains"/>
    <property type="match status" value="1"/>
</dbReference>
<dbReference type="Gene3D" id="3.40.50.720">
    <property type="entry name" value="NAD(P)-binding Rossmann-like Domain"/>
    <property type="match status" value="1"/>
</dbReference>
<evidence type="ECO:0000256" key="2">
    <source>
        <dbReference type="ARBA" id="ARBA00022723"/>
    </source>
</evidence>
<feature type="domain" description="Enoyl reductase (ER)" evidence="6">
    <location>
        <begin position="14"/>
        <end position="333"/>
    </location>
</feature>
<evidence type="ECO:0000259" key="6">
    <source>
        <dbReference type="SMART" id="SM00829"/>
    </source>
</evidence>
<proteinExistence type="inferred from homology"/>
<dbReference type="InterPro" id="IPR020843">
    <property type="entry name" value="ER"/>
</dbReference>
<dbReference type="FunFam" id="3.40.50.720:FF:000022">
    <property type="entry name" value="Cinnamyl alcohol dehydrogenase"/>
    <property type="match status" value="1"/>
</dbReference>
<keyword evidence="8" id="KW-1185">Reference proteome</keyword>
<sequence length="336" mass="36095">MQSDANVSFDVFRGVNGKITADHVTKSLGDNEVFIETTHSGLCGTDLHYLHSGKVLGHEGVGIVRKLGPGVTSVKVGDRVGFGYTRKVCGKCKHCLSGWDQFCENVVDFENQADADIGSLSNGVVWDADAVVPVPDGYDSANAAPLLCAGATVWTVLTEYGIKATDRVGVLGIGGLGHLAIKLGAALGCHVVVLSSSESKREEAFEFGAKEYFVLKSGEQPEGLKPLDHLLVCGSASSTDYTFLVGLMEVHGSIYPLTVSSDRVPVRLHDAVLRGVRIQGSLTSSRRSLRGLFQFAAERNIHPMLQRFPMSIDGIETAARILNSGKMRYRGVLCWK</sequence>
<dbReference type="GO" id="GO:0016616">
    <property type="term" value="F:oxidoreductase activity, acting on the CH-OH group of donors, NAD or NADP as acceptor"/>
    <property type="evidence" value="ECO:0007669"/>
    <property type="project" value="InterPro"/>
</dbReference>
<dbReference type="InterPro" id="IPR011032">
    <property type="entry name" value="GroES-like_sf"/>
</dbReference>
<evidence type="ECO:0000313" key="7">
    <source>
        <dbReference type="EMBL" id="CRG89156.1"/>
    </source>
</evidence>
<dbReference type="Pfam" id="PF08240">
    <property type="entry name" value="ADH_N"/>
    <property type="match status" value="1"/>
</dbReference>
<dbReference type="AlphaFoldDB" id="A0A0U1M218"/>
<name>A0A0U1M218_TALIS</name>
<dbReference type="SMART" id="SM00829">
    <property type="entry name" value="PKS_ER"/>
    <property type="match status" value="1"/>
</dbReference>
<gene>
    <name evidence="7" type="ORF">PISL3812_06192</name>
</gene>
<organism evidence="7 8">
    <name type="scientific">Talaromyces islandicus</name>
    <name type="common">Penicillium islandicum</name>
    <dbReference type="NCBI Taxonomy" id="28573"/>
    <lineage>
        <taxon>Eukaryota</taxon>
        <taxon>Fungi</taxon>
        <taxon>Dikarya</taxon>
        <taxon>Ascomycota</taxon>
        <taxon>Pezizomycotina</taxon>
        <taxon>Eurotiomycetes</taxon>
        <taxon>Eurotiomycetidae</taxon>
        <taxon>Eurotiales</taxon>
        <taxon>Trichocomaceae</taxon>
        <taxon>Talaromyces</taxon>
        <taxon>Talaromyces sect. Islandici</taxon>
    </lineage>
</organism>
<dbReference type="GO" id="GO:0008270">
    <property type="term" value="F:zinc ion binding"/>
    <property type="evidence" value="ECO:0007669"/>
    <property type="project" value="InterPro"/>
</dbReference>
<dbReference type="PANTHER" id="PTHR42683">
    <property type="entry name" value="ALDEHYDE REDUCTASE"/>
    <property type="match status" value="1"/>
</dbReference>
<comment type="similarity">
    <text evidence="5">Belongs to the zinc-containing alcohol dehydrogenase family.</text>
</comment>
<dbReference type="InterPro" id="IPR002328">
    <property type="entry name" value="ADH_Zn_CS"/>
</dbReference>
<evidence type="ECO:0000256" key="1">
    <source>
        <dbReference type="ARBA" id="ARBA00001947"/>
    </source>
</evidence>
<dbReference type="OrthoDB" id="1879366at2759"/>
<dbReference type="SUPFAM" id="SSF50129">
    <property type="entry name" value="GroES-like"/>
    <property type="match status" value="1"/>
</dbReference>
<evidence type="ECO:0000256" key="4">
    <source>
        <dbReference type="ARBA" id="ARBA00023002"/>
    </source>
</evidence>
<dbReference type="Gene3D" id="3.90.180.10">
    <property type="entry name" value="Medium-chain alcohol dehydrogenases, catalytic domain"/>
    <property type="match status" value="1"/>
</dbReference>
<comment type="cofactor">
    <cofactor evidence="1 5">
        <name>Zn(2+)</name>
        <dbReference type="ChEBI" id="CHEBI:29105"/>
    </cofactor>
</comment>
<dbReference type="InterPro" id="IPR013149">
    <property type="entry name" value="ADH-like_C"/>
</dbReference>
<keyword evidence="2 5" id="KW-0479">Metal-binding</keyword>
<accession>A0A0U1M218</accession>
<dbReference type="EMBL" id="CVMT01000005">
    <property type="protein sequence ID" value="CRG89156.1"/>
    <property type="molecule type" value="Genomic_DNA"/>
</dbReference>
<dbReference type="InterPro" id="IPR036291">
    <property type="entry name" value="NAD(P)-bd_dom_sf"/>
</dbReference>
<dbReference type="STRING" id="28573.A0A0U1M218"/>
<evidence type="ECO:0000256" key="5">
    <source>
        <dbReference type="RuleBase" id="RU361277"/>
    </source>
</evidence>
<keyword evidence="3 5" id="KW-0862">Zinc</keyword>
<protein>
    <recommendedName>
        <fullName evidence="6">Enoyl reductase (ER) domain-containing protein</fullName>
    </recommendedName>
</protein>
<evidence type="ECO:0000256" key="3">
    <source>
        <dbReference type="ARBA" id="ARBA00022833"/>
    </source>
</evidence>
<dbReference type="PROSITE" id="PS00059">
    <property type="entry name" value="ADH_ZINC"/>
    <property type="match status" value="1"/>
</dbReference>
<dbReference type="CDD" id="cd05283">
    <property type="entry name" value="CAD1"/>
    <property type="match status" value="1"/>
</dbReference>
<dbReference type="InterPro" id="IPR047109">
    <property type="entry name" value="CAD-like"/>
</dbReference>